<accession>A0A067R6Q3</accession>
<evidence type="ECO:0000313" key="2">
    <source>
        <dbReference type="Proteomes" id="UP000027135"/>
    </source>
</evidence>
<dbReference type="EMBL" id="KK852661">
    <property type="protein sequence ID" value="KDR19095.1"/>
    <property type="molecule type" value="Genomic_DNA"/>
</dbReference>
<gene>
    <name evidence="1" type="ORF">L798_06327</name>
</gene>
<dbReference type="InParanoid" id="A0A067R6Q3"/>
<organism evidence="1 2">
    <name type="scientific">Zootermopsis nevadensis</name>
    <name type="common">Dampwood termite</name>
    <dbReference type="NCBI Taxonomy" id="136037"/>
    <lineage>
        <taxon>Eukaryota</taxon>
        <taxon>Metazoa</taxon>
        <taxon>Ecdysozoa</taxon>
        <taxon>Arthropoda</taxon>
        <taxon>Hexapoda</taxon>
        <taxon>Insecta</taxon>
        <taxon>Pterygota</taxon>
        <taxon>Neoptera</taxon>
        <taxon>Polyneoptera</taxon>
        <taxon>Dictyoptera</taxon>
        <taxon>Blattodea</taxon>
        <taxon>Blattoidea</taxon>
        <taxon>Termitoidae</taxon>
        <taxon>Termopsidae</taxon>
        <taxon>Zootermopsis</taxon>
    </lineage>
</organism>
<dbReference type="AlphaFoldDB" id="A0A067R6Q3"/>
<evidence type="ECO:0000313" key="1">
    <source>
        <dbReference type="EMBL" id="KDR19095.1"/>
    </source>
</evidence>
<protein>
    <submittedName>
        <fullName evidence="1">Uncharacterized protein</fullName>
    </submittedName>
</protein>
<dbReference type="Proteomes" id="UP000027135">
    <property type="component" value="Unassembled WGS sequence"/>
</dbReference>
<reference evidence="1 2" key="1">
    <citation type="journal article" date="2014" name="Nat. Commun.">
        <title>Molecular traces of alternative social organization in a termite genome.</title>
        <authorList>
            <person name="Terrapon N."/>
            <person name="Li C."/>
            <person name="Robertson H.M."/>
            <person name="Ji L."/>
            <person name="Meng X."/>
            <person name="Booth W."/>
            <person name="Chen Z."/>
            <person name="Childers C.P."/>
            <person name="Glastad K.M."/>
            <person name="Gokhale K."/>
            <person name="Gowin J."/>
            <person name="Gronenberg W."/>
            <person name="Hermansen R.A."/>
            <person name="Hu H."/>
            <person name="Hunt B.G."/>
            <person name="Huylmans A.K."/>
            <person name="Khalil S.M."/>
            <person name="Mitchell R.D."/>
            <person name="Munoz-Torres M.C."/>
            <person name="Mustard J.A."/>
            <person name="Pan H."/>
            <person name="Reese J.T."/>
            <person name="Scharf M.E."/>
            <person name="Sun F."/>
            <person name="Vogel H."/>
            <person name="Xiao J."/>
            <person name="Yang W."/>
            <person name="Yang Z."/>
            <person name="Yang Z."/>
            <person name="Zhou J."/>
            <person name="Zhu J."/>
            <person name="Brent C.S."/>
            <person name="Elsik C.G."/>
            <person name="Goodisman M.A."/>
            <person name="Liberles D.A."/>
            <person name="Roe R.M."/>
            <person name="Vargo E.L."/>
            <person name="Vilcinskas A."/>
            <person name="Wang J."/>
            <person name="Bornberg-Bauer E."/>
            <person name="Korb J."/>
            <person name="Zhang G."/>
            <person name="Liebig J."/>
        </authorList>
    </citation>
    <scope>NUCLEOTIDE SEQUENCE [LARGE SCALE GENOMIC DNA]</scope>
    <source>
        <tissue evidence="1">Whole organism</tissue>
    </source>
</reference>
<sequence>MLWSPNVDIIKTEDDVDVLGEEDSTGMIPDEFYVPSAFSTVKTEPKSPLNEHQLMHGEDHSYSFDNYNKALSQNTV</sequence>
<proteinExistence type="predicted"/>
<name>A0A067R6Q3_ZOONE</name>
<keyword evidence="2" id="KW-1185">Reference proteome</keyword>